<evidence type="ECO:0000259" key="3">
    <source>
        <dbReference type="Pfam" id="PF01832"/>
    </source>
</evidence>
<feature type="region of interest" description="Disordered" evidence="1">
    <location>
        <begin position="68"/>
        <end position="91"/>
    </location>
</feature>
<dbReference type="InterPro" id="IPR002901">
    <property type="entry name" value="MGlyc_endo_b_GlcNAc-like_dom"/>
</dbReference>
<proteinExistence type="predicted"/>
<reference evidence="4" key="1">
    <citation type="submission" date="2019-04" db="EMBL/GenBank/DDBJ databases">
        <title>Genomic and proteomic characterization of cyanophage S-SCSM1 provides new insights into understanding the viral gene diversity and phage-host interactions.</title>
        <authorList>
            <person name="Wang Q."/>
            <person name="Xu Y."/>
            <person name="Jiao N."/>
            <person name="Zhang R."/>
        </authorList>
    </citation>
    <scope>NUCLEOTIDE SEQUENCE [LARGE SCALE GENOMIC DNA]</scope>
</reference>
<accession>A0A6M2ZI40</accession>
<keyword evidence="2" id="KW-0472">Membrane</keyword>
<evidence type="ECO:0000313" key="4">
    <source>
        <dbReference type="EMBL" id="QFG06477.1"/>
    </source>
</evidence>
<dbReference type="Pfam" id="PF01832">
    <property type="entry name" value="Glucosaminidase"/>
    <property type="match status" value="1"/>
</dbReference>
<evidence type="ECO:0000256" key="1">
    <source>
        <dbReference type="SAM" id="MobiDB-lite"/>
    </source>
</evidence>
<name>A0A6M2ZI40_9CAUD</name>
<feature type="domain" description="Mannosyl-glycoprotein endo-beta-N-acetylglucosamidase-like" evidence="3">
    <location>
        <begin position="697"/>
        <end position="816"/>
    </location>
</feature>
<feature type="compositionally biased region" description="Low complexity" evidence="1">
    <location>
        <begin position="872"/>
        <end position="882"/>
    </location>
</feature>
<organism evidence="4 5">
    <name type="scientific">Synechococcus phage S-SCSM1</name>
    <dbReference type="NCBI Taxonomy" id="2588487"/>
    <lineage>
        <taxon>Viruses</taxon>
        <taxon>Duplodnaviria</taxon>
        <taxon>Heunggongvirae</taxon>
        <taxon>Uroviricota</taxon>
        <taxon>Caudoviricetes</taxon>
        <taxon>Pantevenvirales</taxon>
        <taxon>Kyanoviridae</taxon>
        <taxon>Zhoulongquanvirus</taxon>
        <taxon>Zhoulongquanvirus esscess</taxon>
    </lineage>
</organism>
<evidence type="ECO:0000256" key="2">
    <source>
        <dbReference type="SAM" id="Phobius"/>
    </source>
</evidence>
<dbReference type="GO" id="GO:0004040">
    <property type="term" value="F:amidase activity"/>
    <property type="evidence" value="ECO:0007669"/>
    <property type="project" value="InterPro"/>
</dbReference>
<gene>
    <name evidence="4" type="ORF">SSCSM1_213</name>
</gene>
<dbReference type="Proteomes" id="UP000515683">
    <property type="component" value="Segment"/>
</dbReference>
<dbReference type="Gene3D" id="1.10.530.10">
    <property type="match status" value="1"/>
</dbReference>
<sequence>MARDPKRLRKAYEVKIGKDLVGKLSDEQIGLLSGYYNSLSEQEQSDIDNRIFKGYSDTELHEIAQSFAEENTSDQKVATKEKPPEPKGGSLVVFEGKAEGDLVDEEIDETILRAIGLEDVFDIDYGTYISLLKEKMVADRMGQKLETGEAEAVTKEYQRVKRKTGRFKIKKQKIDLKKTREKKTVNGIKLLKPAKLDTETADEKLKSPKNKISKDDKLLKSILDNVKAIHQIIKDRFKFTKKTNEDERKYLERQKRSEREKNLEKKKEGNKFLQNLKSSLPKFSFLDTLFNFIKNVILGRIVMDLIKWMADPENKKKLDAVFQFLKDWWPALTAAFIAFATPLGAFIRTVVGGMARLTAYLLKKAIPALIRFAAKNPIAAGLIATGIAGTALAIRSGESADEIIKDRGASDKTNKEKADELSKPFNIMEMFTRMALPSLNTPVQAKSGGGLVQGFDEGGIVTSILSGLGIGGRVISPKGLEPHGLGTSSYTVGGIKIPGSERTHEYSREDAERYNALHPTRNLVSTYPGGRGFTKTIPKPGQRNVISDAFANFGSNVRTITGAAREQEKMMRELGVEPDGYGTIFSRPPGYSGGGKVKNILGYSGGGFGTDTVPAMLTPGEFVMSKGAVDKFGVGTMMAMNRAGGGTNRPKLISGLTLAAGGGPVYGQSLKFKSPIPQYPNYEKPDDYFGQFFKRIYDAAVKAGDPFPEVVAAQACEESNYGRSNLAKHANNLFGQDAPTGANPNDHYPYFDPVEQRHHVGMRFASIEEAVRYRVNTWKKYYGNARTPAEAIRNIAREGYNPHAPYPGKIDQLLRNFGVEPNTPRPFQLQMEQKTNVNVPGQSPGPKGIIESLRDDKGLSRFIPGAIRNLIPGKPQSSISPSSGGGSVRVPGPPASNNISMTELPTIQRVASANRDSAPPAGQDVPQFDSFSASGIETRANKLRSLTGAT</sequence>
<feature type="transmembrane region" description="Helical" evidence="2">
    <location>
        <begin position="328"/>
        <end position="351"/>
    </location>
</feature>
<keyword evidence="5" id="KW-1185">Reference proteome</keyword>
<keyword evidence="2" id="KW-1133">Transmembrane helix</keyword>
<feature type="transmembrane region" description="Helical" evidence="2">
    <location>
        <begin position="372"/>
        <end position="394"/>
    </location>
</feature>
<feature type="compositionally biased region" description="Polar residues" evidence="1">
    <location>
        <begin position="895"/>
        <end position="915"/>
    </location>
</feature>
<protein>
    <submittedName>
        <fullName evidence="4">Lysozyme</fullName>
    </submittedName>
</protein>
<feature type="region of interest" description="Disordered" evidence="1">
    <location>
        <begin position="869"/>
        <end position="950"/>
    </location>
</feature>
<dbReference type="EMBL" id="MK867354">
    <property type="protein sequence ID" value="QFG06477.1"/>
    <property type="molecule type" value="Genomic_DNA"/>
</dbReference>
<keyword evidence="2" id="KW-0812">Transmembrane</keyword>
<evidence type="ECO:0000313" key="5">
    <source>
        <dbReference type="Proteomes" id="UP000515683"/>
    </source>
</evidence>